<dbReference type="PANTHER" id="PTHR11360:SF281">
    <property type="entry name" value="ASPYRIDONES EFFLUX PROTEIN APDF-RELATED"/>
    <property type="match status" value="1"/>
</dbReference>
<dbReference type="PANTHER" id="PTHR11360">
    <property type="entry name" value="MONOCARBOXYLATE TRANSPORTER"/>
    <property type="match status" value="1"/>
</dbReference>
<feature type="transmembrane region" description="Helical" evidence="3">
    <location>
        <begin position="278"/>
        <end position="298"/>
    </location>
</feature>
<keyword evidence="6" id="KW-1185">Reference proteome</keyword>
<proteinExistence type="inferred from homology"/>
<feature type="transmembrane region" description="Helical" evidence="3">
    <location>
        <begin position="398"/>
        <end position="418"/>
    </location>
</feature>
<feature type="transmembrane region" description="Helical" evidence="3">
    <location>
        <begin position="236"/>
        <end position="258"/>
    </location>
</feature>
<keyword evidence="3" id="KW-0472">Membrane</keyword>
<feature type="transmembrane region" description="Helical" evidence="3">
    <location>
        <begin position="332"/>
        <end position="355"/>
    </location>
</feature>
<dbReference type="SUPFAM" id="SSF103473">
    <property type="entry name" value="MFS general substrate transporter"/>
    <property type="match status" value="1"/>
</dbReference>
<protein>
    <recommendedName>
        <fullName evidence="4">Major facilitator superfamily (MFS) profile domain-containing protein</fullName>
    </recommendedName>
</protein>
<evidence type="ECO:0000256" key="2">
    <source>
        <dbReference type="ARBA" id="ARBA00006727"/>
    </source>
</evidence>
<evidence type="ECO:0000256" key="1">
    <source>
        <dbReference type="ARBA" id="ARBA00004141"/>
    </source>
</evidence>
<comment type="caution">
    <text evidence="5">The sequence shown here is derived from an EMBL/GenBank/DDBJ whole genome shotgun (WGS) entry which is preliminary data.</text>
</comment>
<feature type="transmembrane region" description="Helical" evidence="3">
    <location>
        <begin position="367"/>
        <end position="386"/>
    </location>
</feature>
<sequence length="430" mass="46412">MSEKLPNTLQRSPHESTRGTEWLKLQENEGDRAAWFTVAGSILVYYASFGVMNSFGFFQDYYSSDFLKQTPPSTIAFVGTLQMALMNLLAALSGALCDRYGVKYLYLGSGTGTTLTLIILSSIHPGQFWLVLMTQGLLMGLTIAFGVQPALTVVGQHFKERRALAMGLVSTGSALGGIGFPLMFEQLLPKVGFPNSLRLAAVKIAVCYSIALCVSTSKPSGLPDRKGFSSLIDFRGFLNSSYALLCIGTWFAILGLWIPAYYLKSYANAVYTGNTVSKYFLCMLNGFSIVGATLGGFLGDRVGRLSLLCPVTLVSGCLCLLLWLLSNSMETLVLFVCVYGFCSSSVTSLPPAVIGQITSDDKLGARIGAFYSVITIASLIGTPIGGSLVTDGKTKDGYRWLILFSGATLIIGSAFMLISRRFLSKDLRKK</sequence>
<dbReference type="InterPro" id="IPR011701">
    <property type="entry name" value="MFS"/>
</dbReference>
<comment type="subcellular location">
    <subcellularLocation>
        <location evidence="1">Membrane</location>
        <topology evidence="1">Multi-pass membrane protein</topology>
    </subcellularLocation>
</comment>
<dbReference type="EMBL" id="JBHGVX010000004">
    <property type="protein sequence ID" value="KAL1796445.1"/>
    <property type="molecule type" value="Genomic_DNA"/>
</dbReference>
<feature type="transmembrane region" description="Helical" evidence="3">
    <location>
        <begin position="75"/>
        <end position="97"/>
    </location>
</feature>
<evidence type="ECO:0000313" key="6">
    <source>
        <dbReference type="Proteomes" id="UP001578633"/>
    </source>
</evidence>
<dbReference type="GeneID" id="96085307"/>
<feature type="transmembrane region" description="Helical" evidence="3">
    <location>
        <begin position="33"/>
        <end position="55"/>
    </location>
</feature>
<dbReference type="InterPro" id="IPR020846">
    <property type="entry name" value="MFS_dom"/>
</dbReference>
<name>A0ABR3UKA2_9PLEO</name>
<dbReference type="Proteomes" id="UP001578633">
    <property type="component" value="Chromosome 4"/>
</dbReference>
<dbReference type="Pfam" id="PF07690">
    <property type="entry name" value="MFS_1"/>
    <property type="match status" value="2"/>
</dbReference>
<organism evidence="5 6">
    <name type="scientific">Alternaria dauci</name>
    <dbReference type="NCBI Taxonomy" id="48095"/>
    <lineage>
        <taxon>Eukaryota</taxon>
        <taxon>Fungi</taxon>
        <taxon>Dikarya</taxon>
        <taxon>Ascomycota</taxon>
        <taxon>Pezizomycotina</taxon>
        <taxon>Dothideomycetes</taxon>
        <taxon>Pleosporomycetidae</taxon>
        <taxon>Pleosporales</taxon>
        <taxon>Pleosporineae</taxon>
        <taxon>Pleosporaceae</taxon>
        <taxon>Alternaria</taxon>
        <taxon>Alternaria sect. Porri</taxon>
    </lineage>
</organism>
<comment type="similarity">
    <text evidence="2">Belongs to the major facilitator superfamily. Monocarboxylate porter (TC 2.A.1.13) family.</text>
</comment>
<dbReference type="Gene3D" id="1.20.1250.20">
    <property type="entry name" value="MFS general substrate transporter like domains"/>
    <property type="match status" value="2"/>
</dbReference>
<gene>
    <name evidence="5" type="ORF">ACET3X_004985</name>
</gene>
<keyword evidence="3" id="KW-1133">Transmembrane helix</keyword>
<feature type="transmembrane region" description="Helical" evidence="3">
    <location>
        <begin position="129"/>
        <end position="151"/>
    </location>
</feature>
<feature type="domain" description="Major facilitator superfamily (MFS) profile" evidence="4">
    <location>
        <begin position="241"/>
        <end position="430"/>
    </location>
</feature>
<dbReference type="InterPro" id="IPR036259">
    <property type="entry name" value="MFS_trans_sf"/>
</dbReference>
<evidence type="ECO:0000313" key="5">
    <source>
        <dbReference type="EMBL" id="KAL1796445.1"/>
    </source>
</evidence>
<accession>A0ABR3UKA2</accession>
<dbReference type="PROSITE" id="PS50850">
    <property type="entry name" value="MFS"/>
    <property type="match status" value="1"/>
</dbReference>
<evidence type="ECO:0000259" key="4">
    <source>
        <dbReference type="PROSITE" id="PS50850"/>
    </source>
</evidence>
<dbReference type="RefSeq" id="XP_069307029.1">
    <property type="nucleotide sequence ID" value="XM_069451141.1"/>
</dbReference>
<reference evidence="5 6" key="1">
    <citation type="submission" date="2024-09" db="EMBL/GenBank/DDBJ databases">
        <title>T2T genomes of carrot and Alternaria dauci and their utility for understanding host-pathogen interaction during carrot leaf blight disease.</title>
        <authorList>
            <person name="Liu W."/>
            <person name="Xu S."/>
            <person name="Ou C."/>
            <person name="Liu X."/>
            <person name="Zhuang F."/>
            <person name="Deng X.W."/>
        </authorList>
    </citation>
    <scope>NUCLEOTIDE SEQUENCE [LARGE SCALE GENOMIC DNA]</scope>
    <source>
        <strain evidence="5 6">A2016</strain>
    </source>
</reference>
<feature type="transmembrane region" description="Helical" evidence="3">
    <location>
        <begin position="104"/>
        <end position="123"/>
    </location>
</feature>
<feature type="transmembrane region" description="Helical" evidence="3">
    <location>
        <begin position="305"/>
        <end position="326"/>
    </location>
</feature>
<keyword evidence="3" id="KW-0812">Transmembrane</keyword>
<dbReference type="InterPro" id="IPR050327">
    <property type="entry name" value="Proton-linked_MCT"/>
</dbReference>
<evidence type="ECO:0000256" key="3">
    <source>
        <dbReference type="SAM" id="Phobius"/>
    </source>
</evidence>
<feature type="transmembrane region" description="Helical" evidence="3">
    <location>
        <begin position="163"/>
        <end position="184"/>
    </location>
</feature>